<feature type="non-terminal residue" evidence="2">
    <location>
        <position position="1"/>
    </location>
</feature>
<evidence type="ECO:0000313" key="2">
    <source>
        <dbReference type="EMBL" id="CAF4898606.1"/>
    </source>
</evidence>
<name>A0A8S3CJU9_9BILA</name>
<evidence type="ECO:0000313" key="1">
    <source>
        <dbReference type="EMBL" id="CAF4770006.1"/>
    </source>
</evidence>
<evidence type="ECO:0000313" key="3">
    <source>
        <dbReference type="Proteomes" id="UP000676336"/>
    </source>
</evidence>
<proteinExistence type="predicted"/>
<dbReference type="AlphaFoldDB" id="A0A8S3CJU9"/>
<protein>
    <submittedName>
        <fullName evidence="2">Uncharacterized protein</fullName>
    </submittedName>
</protein>
<dbReference type="Proteomes" id="UP000676336">
    <property type="component" value="Unassembled WGS sequence"/>
</dbReference>
<feature type="non-terminal residue" evidence="2">
    <location>
        <position position="80"/>
    </location>
</feature>
<reference evidence="2" key="1">
    <citation type="submission" date="2021-02" db="EMBL/GenBank/DDBJ databases">
        <authorList>
            <person name="Nowell W R."/>
        </authorList>
    </citation>
    <scope>NUCLEOTIDE SEQUENCE</scope>
</reference>
<sequence>RFTFDNNFYDQLALDLLLKNSDDDGDDDDGAVDFKKYCETHMENENQDRTKEEIVYFQPNAPIGQWYKDGLCFLNLNSTN</sequence>
<gene>
    <name evidence="1" type="ORF">SMN809_LOCUS45901</name>
    <name evidence="2" type="ORF">SMN809_LOCUS51637</name>
</gene>
<accession>A0A8S3CJU9</accession>
<organism evidence="2 3">
    <name type="scientific">Rotaria magnacalcarata</name>
    <dbReference type="NCBI Taxonomy" id="392030"/>
    <lineage>
        <taxon>Eukaryota</taxon>
        <taxon>Metazoa</taxon>
        <taxon>Spiralia</taxon>
        <taxon>Gnathifera</taxon>
        <taxon>Rotifera</taxon>
        <taxon>Eurotatoria</taxon>
        <taxon>Bdelloidea</taxon>
        <taxon>Philodinida</taxon>
        <taxon>Philodinidae</taxon>
        <taxon>Rotaria</taxon>
    </lineage>
</organism>
<dbReference type="EMBL" id="CAJOBI010141477">
    <property type="protein sequence ID" value="CAF4770006.1"/>
    <property type="molecule type" value="Genomic_DNA"/>
</dbReference>
<dbReference type="EMBL" id="CAJOBI010173497">
    <property type="protein sequence ID" value="CAF4898606.1"/>
    <property type="molecule type" value="Genomic_DNA"/>
</dbReference>
<comment type="caution">
    <text evidence="2">The sequence shown here is derived from an EMBL/GenBank/DDBJ whole genome shotgun (WGS) entry which is preliminary data.</text>
</comment>